<dbReference type="InterPro" id="IPR033704">
    <property type="entry name" value="dUTPase_trimeric"/>
</dbReference>
<dbReference type="GO" id="GO:0000287">
    <property type="term" value="F:magnesium ion binding"/>
    <property type="evidence" value="ECO:0007669"/>
    <property type="project" value="InterPro"/>
</dbReference>
<dbReference type="Proteomes" id="UP000232640">
    <property type="component" value="Segment"/>
</dbReference>
<gene>
    <name evidence="7" type="primary">dUTPase1</name>
</gene>
<feature type="domain" description="dUTPase-like" evidence="6">
    <location>
        <begin position="19"/>
        <end position="115"/>
    </location>
</feature>
<dbReference type="KEGG" id="vg:37616600"/>
<accession>A0A0M4M5B6</accession>
<dbReference type="InterPro" id="IPR036157">
    <property type="entry name" value="dUTPase-like_sf"/>
</dbReference>
<dbReference type="GO" id="GO:0004170">
    <property type="term" value="F:dUTP diphosphatase activity"/>
    <property type="evidence" value="ECO:0007669"/>
    <property type="project" value="UniProtKB-EC"/>
</dbReference>
<proteinExistence type="inferred from homology"/>
<evidence type="ECO:0000313" key="7">
    <source>
        <dbReference type="EMBL" id="ALE15314.1"/>
    </source>
</evidence>
<comment type="similarity">
    <text evidence="2">Belongs to the dUTPase family.</text>
</comment>
<name>A0A0M4M5B6_9ADEN</name>
<keyword evidence="5" id="KW-0546">Nucleotide metabolism</keyword>
<dbReference type="GO" id="GO:0006226">
    <property type="term" value="P:dUMP biosynthetic process"/>
    <property type="evidence" value="ECO:0007669"/>
    <property type="project" value="InterPro"/>
</dbReference>
<dbReference type="PANTHER" id="PTHR11241">
    <property type="entry name" value="DEOXYURIDINE 5'-TRIPHOSPHATE NUCLEOTIDOHYDROLASE"/>
    <property type="match status" value="1"/>
</dbReference>
<dbReference type="Gene3D" id="2.70.40.10">
    <property type="match status" value="1"/>
</dbReference>
<keyword evidence="8" id="KW-1185">Reference proteome</keyword>
<evidence type="ECO:0000256" key="3">
    <source>
        <dbReference type="ARBA" id="ARBA00012379"/>
    </source>
</evidence>
<dbReference type="CDD" id="cd07557">
    <property type="entry name" value="trimeric_dUTPase"/>
    <property type="match status" value="1"/>
</dbReference>
<organism evidence="7 8">
    <name type="scientific">bottlenose dolphin adenovirus 2</name>
    <dbReference type="NCBI Taxonomy" id="2849592"/>
    <lineage>
        <taxon>Viruses</taxon>
        <taxon>Varidnaviria</taxon>
        <taxon>Bamfordvirae</taxon>
        <taxon>Preplasmiviricota</taxon>
        <taxon>Polisuviricotina</taxon>
        <taxon>Pharingeaviricetes</taxon>
        <taxon>Rowavirales</taxon>
        <taxon>Adenoviridae</taxon>
        <taxon>Mastadenovirus</taxon>
        <taxon>Mastadenovirus delphinidae</taxon>
        <taxon>Dolphin mastadenovirus A</taxon>
    </lineage>
</organism>
<dbReference type="EMBL" id="KR024710">
    <property type="protein sequence ID" value="ALE15314.1"/>
    <property type="molecule type" value="Genomic_DNA"/>
</dbReference>
<dbReference type="Pfam" id="PF00692">
    <property type="entry name" value="dUTPase"/>
    <property type="match status" value="1"/>
</dbReference>
<dbReference type="RefSeq" id="YP_009505705.1">
    <property type="nucleotide sequence ID" value="NC_038333.1"/>
</dbReference>
<dbReference type="GeneID" id="37616600"/>
<comment type="function">
    <text evidence="1">This enzyme is involved in nucleotide metabolism: it produces dUMP, the immediate precursor of thymidine nucleotides and it decreases the intracellular concentration of dUTP so that uracil cannot be incorporated into DNA.</text>
</comment>
<reference evidence="7" key="1">
    <citation type="submission" date="2015-03" db="EMBL/GenBank/DDBJ databases">
        <title>Phylogenetic analysis of the first cetacean adenovirus genome suggests coevolution with the Cetartiodactyla.</title>
        <authorList>
            <person name="Standorf K."/>
            <person name="Cortes-Hinojosa G."/>
            <person name="Venn-Watson S."/>
            <person name="Rivera R."/>
            <person name="Archer L.L."/>
            <person name="Wellehan J.F.X. Jr."/>
        </authorList>
    </citation>
    <scope>NUCLEOTIDE SEQUENCE</scope>
    <source>
        <strain evidence="7">Tt11018</strain>
    </source>
</reference>
<evidence type="ECO:0000256" key="1">
    <source>
        <dbReference type="ARBA" id="ARBA00003495"/>
    </source>
</evidence>
<evidence type="ECO:0000256" key="4">
    <source>
        <dbReference type="ARBA" id="ARBA00022801"/>
    </source>
</evidence>
<evidence type="ECO:0000256" key="5">
    <source>
        <dbReference type="ARBA" id="ARBA00023080"/>
    </source>
</evidence>
<dbReference type="NCBIfam" id="TIGR00576">
    <property type="entry name" value="dut"/>
    <property type="match status" value="1"/>
</dbReference>
<dbReference type="InterPro" id="IPR008181">
    <property type="entry name" value="dUTPase"/>
</dbReference>
<dbReference type="OrthoDB" id="12539at10239"/>
<dbReference type="InterPro" id="IPR029054">
    <property type="entry name" value="dUTPase-like"/>
</dbReference>
<evidence type="ECO:0000259" key="6">
    <source>
        <dbReference type="Pfam" id="PF00692"/>
    </source>
</evidence>
<evidence type="ECO:0000313" key="8">
    <source>
        <dbReference type="Proteomes" id="UP000232640"/>
    </source>
</evidence>
<dbReference type="EC" id="3.6.1.23" evidence="3"/>
<sequence>MAQSSSEFQLLKVKLLSANAKVPLRATEGAAGYDLFAASSLLLPANTRKLIPIDIALEIPDGHYGRIAPRSGLSVRHGIMVGAGVVDCDYRGNIHVLLFNLSNEDFHIKQGVSICFFKSP</sequence>
<dbReference type="PANTHER" id="PTHR11241:SF0">
    <property type="entry name" value="DEOXYURIDINE 5'-TRIPHOSPHATE NUCLEOTIDOHYDROLASE"/>
    <property type="match status" value="1"/>
</dbReference>
<protein>
    <recommendedName>
        <fullName evidence="3">dUTP diphosphatase</fullName>
        <ecNumber evidence="3">3.6.1.23</ecNumber>
    </recommendedName>
</protein>
<keyword evidence="4" id="KW-0378">Hydrolase</keyword>
<dbReference type="SUPFAM" id="SSF51283">
    <property type="entry name" value="dUTPase-like"/>
    <property type="match status" value="1"/>
</dbReference>
<evidence type="ECO:0000256" key="2">
    <source>
        <dbReference type="ARBA" id="ARBA00006581"/>
    </source>
</evidence>
<dbReference type="GO" id="GO:0046081">
    <property type="term" value="P:dUTP catabolic process"/>
    <property type="evidence" value="ECO:0007669"/>
    <property type="project" value="InterPro"/>
</dbReference>